<evidence type="ECO:0008006" key="15">
    <source>
        <dbReference type="Google" id="ProtNLM"/>
    </source>
</evidence>
<keyword evidence="4" id="KW-0109">Calcium transport</keyword>
<evidence type="ECO:0000256" key="7">
    <source>
        <dbReference type="ARBA" id="ARBA00022837"/>
    </source>
</evidence>
<dbReference type="Pfam" id="PF00023">
    <property type="entry name" value="Ank"/>
    <property type="match status" value="1"/>
</dbReference>
<keyword evidence="9" id="KW-0407">Ion channel</keyword>
<evidence type="ECO:0000256" key="5">
    <source>
        <dbReference type="ARBA" id="ARBA00022673"/>
    </source>
</evidence>
<keyword evidence="2" id="KW-0813">Transport</keyword>
<evidence type="ECO:0000256" key="9">
    <source>
        <dbReference type="ARBA" id="ARBA00023303"/>
    </source>
</evidence>
<name>A0A814IZI4_9BILA</name>
<dbReference type="InterPro" id="IPR036770">
    <property type="entry name" value="Ankyrin_rpt-contain_sf"/>
</dbReference>
<dbReference type="EMBL" id="CAJOBC010003820">
    <property type="protein sequence ID" value="CAF3801939.1"/>
    <property type="molecule type" value="Genomic_DNA"/>
</dbReference>
<dbReference type="InterPro" id="IPR024862">
    <property type="entry name" value="TRPV"/>
</dbReference>
<keyword evidence="7" id="KW-0106">Calcium</keyword>
<feature type="transmembrane region" description="Helical" evidence="11">
    <location>
        <begin position="532"/>
        <end position="553"/>
    </location>
</feature>
<evidence type="ECO:0000256" key="10">
    <source>
        <dbReference type="PROSITE-ProRule" id="PRU00023"/>
    </source>
</evidence>
<evidence type="ECO:0000256" key="4">
    <source>
        <dbReference type="ARBA" id="ARBA00022568"/>
    </source>
</evidence>
<evidence type="ECO:0000256" key="3">
    <source>
        <dbReference type="ARBA" id="ARBA00022475"/>
    </source>
</evidence>
<feature type="transmembrane region" description="Helical" evidence="11">
    <location>
        <begin position="584"/>
        <end position="608"/>
    </location>
</feature>
<keyword evidence="5" id="KW-0107">Calcium channel</keyword>
<comment type="caution">
    <text evidence="12">The sequence shown here is derived from an EMBL/GenBank/DDBJ whole genome shotgun (WGS) entry which is preliminary data.</text>
</comment>
<keyword evidence="11" id="KW-0812">Transmembrane</keyword>
<evidence type="ECO:0000256" key="8">
    <source>
        <dbReference type="ARBA" id="ARBA00023065"/>
    </source>
</evidence>
<dbReference type="Proteomes" id="UP000681722">
    <property type="component" value="Unassembled WGS sequence"/>
</dbReference>
<dbReference type="GO" id="GO:0005262">
    <property type="term" value="F:calcium channel activity"/>
    <property type="evidence" value="ECO:0007669"/>
    <property type="project" value="UniProtKB-KW"/>
</dbReference>
<dbReference type="Gene3D" id="1.25.40.20">
    <property type="entry name" value="Ankyrin repeat-containing domain"/>
    <property type="match status" value="1"/>
</dbReference>
<feature type="repeat" description="ANK" evidence="10">
    <location>
        <begin position="186"/>
        <end position="218"/>
    </location>
</feature>
<dbReference type="SMART" id="SM00248">
    <property type="entry name" value="ANK"/>
    <property type="match status" value="4"/>
</dbReference>
<keyword evidence="8" id="KW-0406">Ion transport</keyword>
<keyword evidence="3" id="KW-1003">Cell membrane</keyword>
<keyword evidence="10" id="KW-0040">ANK repeat</keyword>
<dbReference type="PROSITE" id="PS50297">
    <property type="entry name" value="ANK_REP_REGION"/>
    <property type="match status" value="1"/>
</dbReference>
<dbReference type="AlphaFoldDB" id="A0A814IZI4"/>
<protein>
    <recommendedName>
        <fullName evidence="15">Ion transport domain-containing protein</fullName>
    </recommendedName>
</protein>
<sequence>MTGNDSIFNKLIVKLSNDGTTKKRGLFSKLVYKLTPTQSVDHDDGDSNSMAVEKQTEAARQTGTIWDIIRKADQASLEYMLSTDPSKVNERGFVGECPLHMMFIYGTDSHIEMAKYVIGKFPDATTQIYNQAEYYGENVLHIAIIKKNAAMVDWLLVDPSNKPYKETLLKATASGNFFKDGRPCYYGEYPLAFAACTNQWNLVEILINSGADMDMADSNGNNILHLLVIHNLPNLYTKYKARWIEENHRKKGILNDDFSPPTLVNEFDNEVPLWKRLNKEDLTPLTLAAKLGQKEMFSFLLEERKIVQWTFGPVSCVLYPLDQLDLGLPVEGKEVEIGGLELIVKHAHVDLIMHPRMIDLIDKKWDRFAGRIFFKRFMITLSYLFVFMLTIIFEQTRTETVEGEGEDAVITSVEYPKNYIYLLHRIGNGFVLAGALWKGRCEVNEMIGAGLRKYLSATGSGFVENMLACAFCFCILMVNILRFFDIRANIAFLAMASIAGWGYMLFFVMAFRLTGPFIVMISEMLCNDVLRFCIIYMVFLAGFSQAFFVLFNFNGFSGFLESVKQCFLGMLGDFDIDTYAQTTFQYVSVGLLIVYVVVVTILLLNLLIAMMGDTYGNVIEGATQIWHLERARIVYAIENEMSTEARNLETNKYWTNVEGERYLQVEEVDDEHFRPHKKKKHDDEKDDD</sequence>
<evidence type="ECO:0000313" key="12">
    <source>
        <dbReference type="EMBL" id="CAF1031147.1"/>
    </source>
</evidence>
<feature type="transmembrane region" description="Helical" evidence="11">
    <location>
        <begin position="462"/>
        <end position="484"/>
    </location>
</feature>
<dbReference type="SUPFAM" id="SSF48403">
    <property type="entry name" value="Ankyrin repeat"/>
    <property type="match status" value="1"/>
</dbReference>
<evidence type="ECO:0000313" key="14">
    <source>
        <dbReference type="Proteomes" id="UP000663829"/>
    </source>
</evidence>
<evidence type="ECO:0000256" key="1">
    <source>
        <dbReference type="ARBA" id="ARBA00004651"/>
    </source>
</evidence>
<keyword evidence="6" id="KW-0677">Repeat</keyword>
<organism evidence="12 14">
    <name type="scientific">Didymodactylos carnosus</name>
    <dbReference type="NCBI Taxonomy" id="1234261"/>
    <lineage>
        <taxon>Eukaryota</taxon>
        <taxon>Metazoa</taxon>
        <taxon>Spiralia</taxon>
        <taxon>Gnathifera</taxon>
        <taxon>Rotifera</taxon>
        <taxon>Eurotatoria</taxon>
        <taxon>Bdelloidea</taxon>
        <taxon>Philodinida</taxon>
        <taxon>Philodinidae</taxon>
        <taxon>Didymodactylos</taxon>
    </lineage>
</organism>
<dbReference type="GO" id="GO:0098703">
    <property type="term" value="P:calcium ion import across plasma membrane"/>
    <property type="evidence" value="ECO:0007669"/>
    <property type="project" value="TreeGrafter"/>
</dbReference>
<keyword evidence="14" id="KW-1185">Reference proteome</keyword>
<dbReference type="PROSITE" id="PS50088">
    <property type="entry name" value="ANK_REPEAT"/>
    <property type="match status" value="1"/>
</dbReference>
<evidence type="ECO:0000256" key="6">
    <source>
        <dbReference type="ARBA" id="ARBA00022737"/>
    </source>
</evidence>
<gene>
    <name evidence="12" type="ORF">GPM918_LOCUS15285</name>
    <name evidence="13" type="ORF">SRO942_LOCUS15285</name>
</gene>
<accession>A0A814IZI4</accession>
<proteinExistence type="predicted"/>
<feature type="transmembrane region" description="Helical" evidence="11">
    <location>
        <begin position="373"/>
        <end position="393"/>
    </location>
</feature>
<evidence type="ECO:0000256" key="2">
    <source>
        <dbReference type="ARBA" id="ARBA00022448"/>
    </source>
</evidence>
<dbReference type="Proteomes" id="UP000663829">
    <property type="component" value="Unassembled WGS sequence"/>
</dbReference>
<evidence type="ECO:0000313" key="13">
    <source>
        <dbReference type="EMBL" id="CAF3801939.1"/>
    </source>
</evidence>
<comment type="subcellular location">
    <subcellularLocation>
        <location evidence="1">Cell membrane</location>
        <topology evidence="1">Multi-pass membrane protein</topology>
    </subcellularLocation>
</comment>
<dbReference type="OrthoDB" id="533508at2759"/>
<dbReference type="PANTHER" id="PTHR10582:SF2">
    <property type="entry name" value="INACTIVE"/>
    <property type="match status" value="1"/>
</dbReference>
<feature type="transmembrane region" description="Helical" evidence="11">
    <location>
        <begin position="490"/>
        <end position="511"/>
    </location>
</feature>
<keyword evidence="11" id="KW-1133">Transmembrane helix</keyword>
<evidence type="ECO:0000256" key="11">
    <source>
        <dbReference type="SAM" id="Phobius"/>
    </source>
</evidence>
<keyword evidence="11" id="KW-0472">Membrane</keyword>
<dbReference type="GO" id="GO:0005886">
    <property type="term" value="C:plasma membrane"/>
    <property type="evidence" value="ECO:0007669"/>
    <property type="project" value="UniProtKB-SubCell"/>
</dbReference>
<dbReference type="PANTHER" id="PTHR10582">
    <property type="entry name" value="TRANSIENT RECEPTOR POTENTIAL ION CHANNEL PROTEIN"/>
    <property type="match status" value="1"/>
</dbReference>
<reference evidence="12" key="1">
    <citation type="submission" date="2021-02" db="EMBL/GenBank/DDBJ databases">
        <authorList>
            <person name="Nowell W R."/>
        </authorList>
    </citation>
    <scope>NUCLEOTIDE SEQUENCE</scope>
</reference>
<dbReference type="EMBL" id="CAJNOQ010003820">
    <property type="protein sequence ID" value="CAF1031147.1"/>
    <property type="molecule type" value="Genomic_DNA"/>
</dbReference>
<dbReference type="InterPro" id="IPR002110">
    <property type="entry name" value="Ankyrin_rpt"/>
</dbReference>